<keyword evidence="1" id="KW-0812">Transmembrane</keyword>
<gene>
    <name evidence="2" type="ORF">HMPREF3195_01888</name>
</gene>
<evidence type="ECO:0000313" key="2">
    <source>
        <dbReference type="EMBL" id="KXI10302.1"/>
    </source>
</evidence>
<comment type="caution">
    <text evidence="2">The sequence shown here is derived from an EMBL/GenBank/DDBJ whole genome shotgun (WGS) entry which is preliminary data.</text>
</comment>
<proteinExistence type="predicted"/>
<feature type="transmembrane region" description="Helical" evidence="1">
    <location>
        <begin position="75"/>
        <end position="98"/>
    </location>
</feature>
<dbReference type="AlphaFoldDB" id="A0A135YLP9"/>
<feature type="transmembrane region" description="Helical" evidence="1">
    <location>
        <begin position="154"/>
        <end position="181"/>
    </location>
</feature>
<feature type="transmembrane region" description="Helical" evidence="1">
    <location>
        <begin position="243"/>
        <end position="263"/>
    </location>
</feature>
<dbReference type="STRING" id="1261.HMPREF3195_01888"/>
<feature type="transmembrane region" description="Helical" evidence="1">
    <location>
        <begin position="438"/>
        <end position="460"/>
    </location>
</feature>
<organism evidence="2 3">
    <name type="scientific">Peptostreptococcus anaerobius</name>
    <dbReference type="NCBI Taxonomy" id="1261"/>
    <lineage>
        <taxon>Bacteria</taxon>
        <taxon>Bacillati</taxon>
        <taxon>Bacillota</taxon>
        <taxon>Clostridia</taxon>
        <taxon>Peptostreptococcales</taxon>
        <taxon>Peptostreptococcaceae</taxon>
        <taxon>Peptostreptococcus</taxon>
    </lineage>
</organism>
<evidence type="ECO:0000256" key="1">
    <source>
        <dbReference type="SAM" id="Phobius"/>
    </source>
</evidence>
<dbReference type="eggNOG" id="ENOG502ZAPV">
    <property type="taxonomic scope" value="Bacteria"/>
</dbReference>
<dbReference type="RefSeq" id="WP_060916765.1">
    <property type="nucleotide sequence ID" value="NZ_JADMXM010000013.1"/>
</dbReference>
<dbReference type="EMBL" id="LSQZ01000099">
    <property type="protein sequence ID" value="KXI10302.1"/>
    <property type="molecule type" value="Genomic_DNA"/>
</dbReference>
<protein>
    <submittedName>
        <fullName evidence="2">Uncharacterized protein</fullName>
    </submittedName>
</protein>
<feature type="transmembrane region" description="Helical" evidence="1">
    <location>
        <begin position="119"/>
        <end position="148"/>
    </location>
</feature>
<keyword evidence="1" id="KW-1133">Transmembrane helix</keyword>
<dbReference type="Proteomes" id="UP000070326">
    <property type="component" value="Unassembled WGS sequence"/>
</dbReference>
<name>A0A135YLP9_9FIRM</name>
<feature type="transmembrane region" description="Helical" evidence="1">
    <location>
        <begin position="322"/>
        <end position="341"/>
    </location>
</feature>
<keyword evidence="1" id="KW-0472">Membrane</keyword>
<reference evidence="2 3" key="1">
    <citation type="submission" date="2016-02" db="EMBL/GenBank/DDBJ databases">
        <authorList>
            <person name="Wen L."/>
            <person name="He K."/>
            <person name="Yang H."/>
        </authorList>
    </citation>
    <scope>NUCLEOTIDE SEQUENCE [LARGE SCALE GENOMIC DNA]</scope>
    <source>
        <strain evidence="2 3">MJR8628A</strain>
    </source>
</reference>
<feature type="transmembrane region" description="Helical" evidence="1">
    <location>
        <begin position="481"/>
        <end position="502"/>
    </location>
</feature>
<sequence>MNRFKMDPNLKWMIKINSLMVNPIQFDRLNKDDKCKLDQDKYVLQKIIRSHITGIIVMLLVYGLILGFIDFKSLPIMYDIIVLIFMATGLLQSIVYFYNVLFESQDYDIYKTLPVKESYIVIAKIISVALASCSAVAPILVVSIASAIRNGRGLMSILGVLDFILIFMVTMFLGAGISTLIGGFNIRKKWRNLFMNLVNMVNIIINVGFVLSMQYMFRDSLMKMMSSRASVYGPISRLMMSNLWHILALVAVALLLIIIYKPLMRKLLKSIKNYNIIVGDKETNKERTTKDTKGKKHINNRSASILPVLVKYNISKLSDSSIIMQNLFSVFLPLILVSSSFSSVLRDLNFDPSDLRANLVFGLMISVGIGLVASCIPSNIFSIVVSIDREDHDYLKILPISRKKYFLSKFLAGIIMQLPLICVILGLIEWYVGIRLSIIPICIISLILVVLPIYGSWMLYDIEHRSDKWQNITELNTRLDSVSGFLLILLGFIVFFGLVMLTHTFYKYISYGILFTVWSIILGLLYGFFFMKYRGLRKRLNI</sequence>
<feature type="transmembrane region" description="Helical" evidence="1">
    <location>
        <begin position="193"/>
        <end position="217"/>
    </location>
</feature>
<feature type="transmembrane region" description="Helical" evidence="1">
    <location>
        <begin position="406"/>
        <end position="432"/>
    </location>
</feature>
<feature type="transmembrane region" description="Helical" evidence="1">
    <location>
        <begin position="361"/>
        <end position="385"/>
    </location>
</feature>
<evidence type="ECO:0000313" key="3">
    <source>
        <dbReference type="Proteomes" id="UP000070326"/>
    </source>
</evidence>
<feature type="transmembrane region" description="Helical" evidence="1">
    <location>
        <begin position="51"/>
        <end position="69"/>
    </location>
</feature>
<accession>A0A135YLP9</accession>
<feature type="transmembrane region" description="Helical" evidence="1">
    <location>
        <begin position="508"/>
        <end position="529"/>
    </location>
</feature>
<dbReference type="PATRIC" id="fig|1261.3.peg.940"/>